<gene>
    <name evidence="2" type="ORF">SKAU_G00343370</name>
</gene>
<dbReference type="PANTHER" id="PTHR23053">
    <property type="entry name" value="DLEC1 DELETED IN LUNG AND ESOPHAGEAL CANCER 1"/>
    <property type="match status" value="1"/>
</dbReference>
<protein>
    <submittedName>
        <fullName evidence="2">Uncharacterized protein</fullName>
    </submittedName>
</protein>
<feature type="compositionally biased region" description="Basic and acidic residues" evidence="1">
    <location>
        <begin position="469"/>
        <end position="481"/>
    </location>
</feature>
<sequence>MCKDQPLASQKKGAGTAKRSRSRESQSSKTSRARRQDTLQKEMGASAQNRITNGGVQQCPLGSVFWAPGPSRWSRWTAWPTRRAGGRSFWSSTSRNATPETIRTAFPYQVAAEVCVPEIMYKDFSSIFEEHRMCKSSHLLHFCPHQDSDAQCGDVFEVTPARMCIPSHSHAFTMLTFCPPAIQTYSAMFEASLEGSPSLLQIVKCKALLFDVAGEGNLPCVSVVRPALRGPQGTPFLQFQRVLAGRAHTLPLGAEEQRNRACAGQVNIHLLDKMGVFTLRAGPNTACTSMDSSVLHSDAGEERQVAHTASLVLVPGQQAEFEAEFRPTSAQTFEASMDLLVVDNQYEETVVHLAGEGYCDIITFDNIGSRLPQEQDSVEDSRSDTLNFGDCHVSRPYHETFTLTNHSSSEVLRFEWPADVPQPLVLEARPVRCKVCRISFERPVDQVPDWDDRQRTVKWVDAGKQGSHTRTDQEEGDGDRP</sequence>
<dbReference type="OrthoDB" id="8951429at2759"/>
<evidence type="ECO:0000256" key="1">
    <source>
        <dbReference type="SAM" id="MobiDB-lite"/>
    </source>
</evidence>
<dbReference type="Proteomes" id="UP001152622">
    <property type="component" value="Chromosome 16"/>
</dbReference>
<accession>A0A9Q1IHH0</accession>
<dbReference type="GO" id="GO:1904158">
    <property type="term" value="P:axonemal central apparatus assembly"/>
    <property type="evidence" value="ECO:0007669"/>
    <property type="project" value="TreeGrafter"/>
</dbReference>
<feature type="region of interest" description="Disordered" evidence="1">
    <location>
        <begin position="1"/>
        <end position="39"/>
    </location>
</feature>
<dbReference type="PANTHER" id="PTHR23053:SF0">
    <property type="entry name" value="HYDROCEPHALUS-INDUCING PROTEIN HOMOLOG"/>
    <property type="match status" value="1"/>
</dbReference>
<dbReference type="EMBL" id="JAINUF010000016">
    <property type="protein sequence ID" value="KAJ8339704.1"/>
    <property type="molecule type" value="Genomic_DNA"/>
</dbReference>
<keyword evidence="3" id="KW-1185">Reference proteome</keyword>
<reference evidence="2" key="1">
    <citation type="journal article" date="2023" name="Science">
        <title>Genome structures resolve the early diversification of teleost fishes.</title>
        <authorList>
            <person name="Parey E."/>
            <person name="Louis A."/>
            <person name="Montfort J."/>
            <person name="Bouchez O."/>
            <person name="Roques C."/>
            <person name="Iampietro C."/>
            <person name="Lluch J."/>
            <person name="Castinel A."/>
            <person name="Donnadieu C."/>
            <person name="Desvignes T."/>
            <person name="Floi Bucao C."/>
            <person name="Jouanno E."/>
            <person name="Wen M."/>
            <person name="Mejri S."/>
            <person name="Dirks R."/>
            <person name="Jansen H."/>
            <person name="Henkel C."/>
            <person name="Chen W.J."/>
            <person name="Zahm M."/>
            <person name="Cabau C."/>
            <person name="Klopp C."/>
            <person name="Thompson A.W."/>
            <person name="Robinson-Rechavi M."/>
            <person name="Braasch I."/>
            <person name="Lecointre G."/>
            <person name="Bobe J."/>
            <person name="Postlethwait J.H."/>
            <person name="Berthelot C."/>
            <person name="Roest Crollius H."/>
            <person name="Guiguen Y."/>
        </authorList>
    </citation>
    <scope>NUCLEOTIDE SEQUENCE</scope>
    <source>
        <strain evidence="2">WJC10195</strain>
    </source>
</reference>
<dbReference type="GO" id="GO:0003341">
    <property type="term" value="P:cilium movement"/>
    <property type="evidence" value="ECO:0007669"/>
    <property type="project" value="TreeGrafter"/>
</dbReference>
<evidence type="ECO:0000313" key="3">
    <source>
        <dbReference type="Proteomes" id="UP001152622"/>
    </source>
</evidence>
<organism evidence="2 3">
    <name type="scientific">Synaphobranchus kaupii</name>
    <name type="common">Kaup's arrowtooth eel</name>
    <dbReference type="NCBI Taxonomy" id="118154"/>
    <lineage>
        <taxon>Eukaryota</taxon>
        <taxon>Metazoa</taxon>
        <taxon>Chordata</taxon>
        <taxon>Craniata</taxon>
        <taxon>Vertebrata</taxon>
        <taxon>Euteleostomi</taxon>
        <taxon>Actinopterygii</taxon>
        <taxon>Neopterygii</taxon>
        <taxon>Teleostei</taxon>
        <taxon>Anguilliformes</taxon>
        <taxon>Synaphobranchidae</taxon>
        <taxon>Synaphobranchus</taxon>
    </lineage>
</organism>
<proteinExistence type="predicted"/>
<evidence type="ECO:0000313" key="2">
    <source>
        <dbReference type="EMBL" id="KAJ8339704.1"/>
    </source>
</evidence>
<dbReference type="AlphaFoldDB" id="A0A9Q1IHH0"/>
<comment type="caution">
    <text evidence="2">The sequence shown here is derived from an EMBL/GenBank/DDBJ whole genome shotgun (WGS) entry which is preliminary data.</text>
</comment>
<feature type="region of interest" description="Disordered" evidence="1">
    <location>
        <begin position="458"/>
        <end position="481"/>
    </location>
</feature>
<dbReference type="GO" id="GO:0005930">
    <property type="term" value="C:axoneme"/>
    <property type="evidence" value="ECO:0007669"/>
    <property type="project" value="TreeGrafter"/>
</dbReference>
<name>A0A9Q1IHH0_SYNKA</name>
<dbReference type="InterPro" id="IPR033305">
    <property type="entry name" value="Hydin-like"/>
</dbReference>